<keyword evidence="2 3" id="KW-0472">Membrane</keyword>
<gene>
    <name evidence="5" type="ORF">H5410_013607</name>
</gene>
<dbReference type="InterPro" id="IPR001107">
    <property type="entry name" value="Band_7"/>
</dbReference>
<reference evidence="5 6" key="1">
    <citation type="submission" date="2020-09" db="EMBL/GenBank/DDBJ databases">
        <title>De no assembly of potato wild relative species, Solanum commersonii.</title>
        <authorList>
            <person name="Cho K."/>
        </authorList>
    </citation>
    <scope>NUCLEOTIDE SEQUENCE [LARGE SCALE GENOMIC DNA]</scope>
    <source>
        <strain evidence="5">LZ3.2</strain>
        <tissue evidence="5">Leaf</tissue>
    </source>
</reference>
<dbReference type="OrthoDB" id="6080404at2759"/>
<dbReference type="CDD" id="cd03399">
    <property type="entry name" value="SPFH_flotillin"/>
    <property type="match status" value="1"/>
</dbReference>
<evidence type="ECO:0000256" key="2">
    <source>
        <dbReference type="ARBA" id="ARBA00023136"/>
    </source>
</evidence>
<dbReference type="Pfam" id="PF01145">
    <property type="entry name" value="Band_7"/>
    <property type="match status" value="1"/>
</dbReference>
<dbReference type="GO" id="GO:0005901">
    <property type="term" value="C:caveola"/>
    <property type="evidence" value="ECO:0007669"/>
    <property type="project" value="UniProtKB-SubCell"/>
</dbReference>
<sequence length="499" mass="55970">EAKQQRNRTMWYHVAKPSEFLVITGRGIDELKIAKKALVLPFQKCTRIDVSPVNYTFEVNAMSTEKLCFLLPAVFTIGPRADDHNSLVKYARLLSLHQRNSHDVKELVQGIIEGETRVLAASMSMENVFKGTKDFKREVFGKVQVELNQFGLLIYNANIKQLVDVRGHEYFSYLGQKTQMEAANRAKVDVAEAKMKGDVGAKHSEGFTIQSAAKIDVETKVVTTQRQGQGKMEEIKVGSEVKIFEIQQEAEVSEANAKLATKKAAWSQQAKMAEVESDKAVAIREAELQQEVEQRNALTKTENFKAQFLSRANVEYHIKVQEANGEYYQKQKAADAILYEKEKLAEAQRVESDAETYAKKQAADIALYTKTKEAEGLLALAEAEGIYIRTLLSALGGNYIALRDYLMINKGIYKDIAKFNADAIRGLQPKINIWSNGVSEEEMSDGTIARKGNGAMKEMSELYRVIPHLLQTVNEQTRMLPPPWLSTCRTNKATPSESA</sequence>
<name>A0A9J5ZNY0_SOLCO</name>
<dbReference type="InterPro" id="IPR027705">
    <property type="entry name" value="Flotillin_fam"/>
</dbReference>
<dbReference type="Gene3D" id="3.30.479.30">
    <property type="entry name" value="Band 7 domain"/>
    <property type="match status" value="1"/>
</dbReference>
<keyword evidence="3" id="KW-1003">Cell membrane</keyword>
<dbReference type="Proteomes" id="UP000824120">
    <property type="component" value="Chromosome 3"/>
</dbReference>
<feature type="non-terminal residue" evidence="5">
    <location>
        <position position="1"/>
    </location>
</feature>
<organism evidence="5 6">
    <name type="scientific">Solanum commersonii</name>
    <name type="common">Commerson's wild potato</name>
    <name type="synonym">Commerson's nightshade</name>
    <dbReference type="NCBI Taxonomy" id="4109"/>
    <lineage>
        <taxon>Eukaryota</taxon>
        <taxon>Viridiplantae</taxon>
        <taxon>Streptophyta</taxon>
        <taxon>Embryophyta</taxon>
        <taxon>Tracheophyta</taxon>
        <taxon>Spermatophyta</taxon>
        <taxon>Magnoliopsida</taxon>
        <taxon>eudicotyledons</taxon>
        <taxon>Gunneridae</taxon>
        <taxon>Pentapetalae</taxon>
        <taxon>asterids</taxon>
        <taxon>lamiids</taxon>
        <taxon>Solanales</taxon>
        <taxon>Solanaceae</taxon>
        <taxon>Solanoideae</taxon>
        <taxon>Solaneae</taxon>
        <taxon>Solanum</taxon>
    </lineage>
</organism>
<comment type="similarity">
    <text evidence="1 3">Belongs to the band 7/mec-2 family. Flotillin subfamily.</text>
</comment>
<evidence type="ECO:0000256" key="1">
    <source>
        <dbReference type="ARBA" id="ARBA00007161"/>
    </source>
</evidence>
<protein>
    <recommendedName>
        <fullName evidence="3">Flotillin-like</fullName>
    </recommendedName>
</protein>
<evidence type="ECO:0000313" key="6">
    <source>
        <dbReference type="Proteomes" id="UP000824120"/>
    </source>
</evidence>
<evidence type="ECO:0000313" key="5">
    <source>
        <dbReference type="EMBL" id="KAG5613783.1"/>
    </source>
</evidence>
<feature type="domain" description="Band 7" evidence="4">
    <location>
        <begin position="16"/>
        <end position="194"/>
    </location>
</feature>
<dbReference type="InterPro" id="IPR036013">
    <property type="entry name" value="Band_7/SPFH_dom_sf"/>
</dbReference>
<accession>A0A9J5ZNY0</accession>
<comment type="caution">
    <text evidence="5">The sequence shown here is derived from an EMBL/GenBank/DDBJ whole genome shotgun (WGS) entry which is preliminary data.</text>
</comment>
<proteinExistence type="inferred from homology"/>
<dbReference type="EMBL" id="JACXVP010000003">
    <property type="protein sequence ID" value="KAG5613783.1"/>
    <property type="molecule type" value="Genomic_DNA"/>
</dbReference>
<evidence type="ECO:0000256" key="3">
    <source>
        <dbReference type="RuleBase" id="RU366054"/>
    </source>
</evidence>
<evidence type="ECO:0000259" key="4">
    <source>
        <dbReference type="Pfam" id="PF01145"/>
    </source>
</evidence>
<comment type="subcellular location">
    <subcellularLocation>
        <location evidence="3">Cell membrane</location>
        <topology evidence="3">Lipid-anchor</topology>
    </subcellularLocation>
    <subcellularLocation>
        <location evidence="3">Membrane</location>
        <location evidence="3">Caveola</location>
    </subcellularLocation>
</comment>
<keyword evidence="6" id="KW-1185">Reference proteome</keyword>
<dbReference type="PANTHER" id="PTHR13806">
    <property type="entry name" value="FLOTILLIN-RELATED"/>
    <property type="match status" value="1"/>
</dbReference>
<dbReference type="SUPFAM" id="SSF117892">
    <property type="entry name" value="Band 7/SPFH domain"/>
    <property type="match status" value="1"/>
</dbReference>
<dbReference type="PANTHER" id="PTHR13806:SF36">
    <property type="entry name" value="FLOTILLIN-LIKE"/>
    <property type="match status" value="1"/>
</dbReference>
<dbReference type="AlphaFoldDB" id="A0A9J5ZNY0"/>